<feature type="non-terminal residue" evidence="5">
    <location>
        <position position="1"/>
    </location>
</feature>
<dbReference type="Gene3D" id="2.70.98.40">
    <property type="entry name" value="Glycoside hydrolase, family 65, N-terminal domain"/>
    <property type="match status" value="1"/>
</dbReference>
<dbReference type="InterPro" id="IPR037018">
    <property type="entry name" value="GH65_N"/>
</dbReference>
<dbReference type="AlphaFoldDB" id="X1H0G0"/>
<dbReference type="Gene3D" id="1.50.10.10">
    <property type="match status" value="1"/>
</dbReference>
<dbReference type="InterPro" id="IPR012341">
    <property type="entry name" value="6hp_glycosidase-like_sf"/>
</dbReference>
<dbReference type="InterPro" id="IPR037824">
    <property type="entry name" value="GH94N_2_NdvB"/>
</dbReference>
<dbReference type="InterPro" id="IPR011013">
    <property type="entry name" value="Gal_mutarotase_sf_dom"/>
</dbReference>
<sequence length="442" mass="48282">LGGFAEDGREYVTILGSDQSTPAPWINIIANPTFGFQVATEGGGTTWSVNSRENQLTPWSNDPVTDRPGEAFYVHDDDTGALWGPTALPIRDEAGSYVARHGRGYSRFEHTANGIALDLLQFVPLDDPIKISRLSIQNTSSRTRHLSVTAYAEWVLGPSRGVSAPFVATEIDPVTGAMFVRNAWNAAFGSRVTFADLNGAQADWTGDRREFGPTDWTGDRREFIGRNGTLASPAALASATALSKTTGAGLDPCGALRTTIELPPHGTVEVVFFLGQAASVEDARSLIARYRTTNLDTVLSAVGRYWEDVLGAVRVKTPDRPMDIMLNGWLLYQTLACRMWARSAFYQASGAYGFRDQLQDGTALVASRPEIAREHLLRAAARQFVEGDVQHWWLPESGQGVRTRISDDRAWLAYATAHYIDATGDDAVLDEMIPFLEGPRLA</sequence>
<evidence type="ECO:0000313" key="5">
    <source>
        <dbReference type="EMBL" id="GAH47344.1"/>
    </source>
</evidence>
<keyword evidence="2" id="KW-0808">Transferase</keyword>
<comment type="caution">
    <text evidence="5">The sequence shown here is derived from an EMBL/GenBank/DDBJ whole genome shotgun (WGS) entry which is preliminary data.</text>
</comment>
<name>X1H0G0_9ZZZZ</name>
<dbReference type="GO" id="GO:0016757">
    <property type="term" value="F:glycosyltransferase activity"/>
    <property type="evidence" value="ECO:0007669"/>
    <property type="project" value="UniProtKB-KW"/>
</dbReference>
<accession>X1H0G0</accession>
<dbReference type="CDD" id="cd11756">
    <property type="entry name" value="GH94N_ChvB_NdvB_1_like"/>
    <property type="match status" value="1"/>
</dbReference>
<dbReference type="InterPro" id="IPR010383">
    <property type="entry name" value="Glyco_hydrolase_94_b-supersand"/>
</dbReference>
<evidence type="ECO:0000256" key="2">
    <source>
        <dbReference type="ARBA" id="ARBA00022679"/>
    </source>
</evidence>
<feature type="non-terminal residue" evidence="5">
    <location>
        <position position="442"/>
    </location>
</feature>
<dbReference type="SUPFAM" id="SSF48208">
    <property type="entry name" value="Six-hairpin glycosidases"/>
    <property type="match status" value="1"/>
</dbReference>
<dbReference type="InterPro" id="IPR033432">
    <property type="entry name" value="GH94_catalytic"/>
</dbReference>
<organism evidence="5">
    <name type="scientific">marine sediment metagenome</name>
    <dbReference type="NCBI Taxonomy" id="412755"/>
    <lineage>
        <taxon>unclassified sequences</taxon>
        <taxon>metagenomes</taxon>
        <taxon>ecological metagenomes</taxon>
    </lineage>
</organism>
<evidence type="ECO:0000259" key="4">
    <source>
        <dbReference type="Pfam" id="PF17167"/>
    </source>
</evidence>
<dbReference type="SMART" id="SM01068">
    <property type="entry name" value="CBM_X"/>
    <property type="match status" value="1"/>
</dbReference>
<feature type="domain" description="Glycosyl hydrolase 94 supersandwich" evidence="3">
    <location>
        <begin position="9"/>
        <end position="292"/>
    </location>
</feature>
<evidence type="ECO:0000259" key="3">
    <source>
        <dbReference type="Pfam" id="PF06165"/>
    </source>
</evidence>
<keyword evidence="1" id="KW-0328">Glycosyltransferase</keyword>
<evidence type="ECO:0000256" key="1">
    <source>
        <dbReference type="ARBA" id="ARBA00022676"/>
    </source>
</evidence>
<dbReference type="SUPFAM" id="SSF74650">
    <property type="entry name" value="Galactose mutarotase-like"/>
    <property type="match status" value="1"/>
</dbReference>
<feature type="domain" description="Glycosyl hydrolase 94 catalytic" evidence="4">
    <location>
        <begin position="305"/>
        <end position="437"/>
    </location>
</feature>
<proteinExistence type="predicted"/>
<dbReference type="Pfam" id="PF06165">
    <property type="entry name" value="GH94_b-supersand"/>
    <property type="match status" value="1"/>
</dbReference>
<dbReference type="GO" id="GO:0005975">
    <property type="term" value="P:carbohydrate metabolic process"/>
    <property type="evidence" value="ECO:0007669"/>
    <property type="project" value="InterPro"/>
</dbReference>
<dbReference type="PANTHER" id="PTHR37469:SF2">
    <property type="entry name" value="CELLOBIONIC ACID PHOSPHORYLASE"/>
    <property type="match status" value="1"/>
</dbReference>
<dbReference type="PANTHER" id="PTHR37469">
    <property type="entry name" value="CELLOBIONIC ACID PHOSPHORYLASE-RELATED"/>
    <property type="match status" value="1"/>
</dbReference>
<dbReference type="EMBL" id="BARU01006480">
    <property type="protein sequence ID" value="GAH47344.1"/>
    <property type="molecule type" value="Genomic_DNA"/>
</dbReference>
<dbReference type="InterPro" id="IPR008928">
    <property type="entry name" value="6-hairpin_glycosidase_sf"/>
</dbReference>
<dbReference type="InterPro" id="IPR052047">
    <property type="entry name" value="GH94_Enzymes"/>
</dbReference>
<dbReference type="Pfam" id="PF17167">
    <property type="entry name" value="Glyco_hydro_94"/>
    <property type="match status" value="1"/>
</dbReference>
<gene>
    <name evidence="5" type="ORF">S03H2_12750</name>
</gene>
<protein>
    <submittedName>
        <fullName evidence="5">Uncharacterized protein</fullName>
    </submittedName>
</protein>
<dbReference type="GO" id="GO:0030246">
    <property type="term" value="F:carbohydrate binding"/>
    <property type="evidence" value="ECO:0007669"/>
    <property type="project" value="InterPro"/>
</dbReference>
<reference evidence="5" key="1">
    <citation type="journal article" date="2014" name="Front. Microbiol.">
        <title>High frequency of phylogenetically diverse reductive dehalogenase-homologous genes in deep subseafloor sedimentary metagenomes.</title>
        <authorList>
            <person name="Kawai M."/>
            <person name="Futagami T."/>
            <person name="Toyoda A."/>
            <person name="Takaki Y."/>
            <person name="Nishi S."/>
            <person name="Hori S."/>
            <person name="Arai W."/>
            <person name="Tsubouchi T."/>
            <person name="Morono Y."/>
            <person name="Uchiyama I."/>
            <person name="Ito T."/>
            <person name="Fujiyama A."/>
            <person name="Inagaki F."/>
            <person name="Takami H."/>
        </authorList>
    </citation>
    <scope>NUCLEOTIDE SEQUENCE</scope>
    <source>
        <strain evidence="5">Expedition CK06-06</strain>
    </source>
</reference>